<dbReference type="CDD" id="cd16017">
    <property type="entry name" value="LptA"/>
    <property type="match status" value="1"/>
</dbReference>
<evidence type="ECO:0000259" key="9">
    <source>
        <dbReference type="Pfam" id="PF00884"/>
    </source>
</evidence>
<dbReference type="InterPro" id="IPR017850">
    <property type="entry name" value="Alkaline_phosphatase_core_sf"/>
</dbReference>
<feature type="transmembrane region" description="Helical" evidence="8">
    <location>
        <begin position="153"/>
        <end position="175"/>
    </location>
</feature>
<dbReference type="EMBL" id="UXAW01000134">
    <property type="protein sequence ID" value="VDC33877.1"/>
    <property type="molecule type" value="Genomic_DNA"/>
</dbReference>
<keyword evidence="12" id="KW-1185">Reference proteome</keyword>
<dbReference type="Pfam" id="PF08019">
    <property type="entry name" value="EptA_B_N"/>
    <property type="match status" value="1"/>
</dbReference>
<proteinExistence type="predicted"/>
<feature type="transmembrane region" description="Helical" evidence="8">
    <location>
        <begin position="52"/>
        <end position="72"/>
    </location>
</feature>
<dbReference type="PANTHER" id="PTHR30443">
    <property type="entry name" value="INNER MEMBRANE PROTEIN"/>
    <property type="match status" value="1"/>
</dbReference>
<keyword evidence="6 8" id="KW-1133">Transmembrane helix</keyword>
<evidence type="ECO:0000259" key="10">
    <source>
        <dbReference type="Pfam" id="PF08019"/>
    </source>
</evidence>
<evidence type="ECO:0000256" key="2">
    <source>
        <dbReference type="ARBA" id="ARBA00022475"/>
    </source>
</evidence>
<organism evidence="11 12">
    <name type="scientific">Pseudogemmobacter humi</name>
    <dbReference type="NCBI Taxonomy" id="2483812"/>
    <lineage>
        <taxon>Bacteria</taxon>
        <taxon>Pseudomonadati</taxon>
        <taxon>Pseudomonadota</taxon>
        <taxon>Alphaproteobacteria</taxon>
        <taxon>Rhodobacterales</taxon>
        <taxon>Paracoccaceae</taxon>
        <taxon>Pseudogemmobacter</taxon>
    </lineage>
</organism>
<evidence type="ECO:0000313" key="11">
    <source>
        <dbReference type="EMBL" id="VDC33877.1"/>
    </source>
</evidence>
<dbReference type="Gene3D" id="3.40.720.10">
    <property type="entry name" value="Alkaline Phosphatase, subunit A"/>
    <property type="match status" value="1"/>
</dbReference>
<evidence type="ECO:0000256" key="3">
    <source>
        <dbReference type="ARBA" id="ARBA00022519"/>
    </source>
</evidence>
<reference evidence="11 12" key="1">
    <citation type="submission" date="2018-11" db="EMBL/GenBank/DDBJ databases">
        <authorList>
            <person name="Criscuolo A."/>
        </authorList>
    </citation>
    <scope>NUCLEOTIDE SEQUENCE [LARGE SCALE GENOMIC DNA]</scope>
    <source>
        <strain evidence="11">ACIP111625</strain>
    </source>
</reference>
<feature type="domain" description="Sulfatase N-terminal" evidence="9">
    <location>
        <begin position="238"/>
        <end position="524"/>
    </location>
</feature>
<protein>
    <submittedName>
        <fullName evidence="11">Phosphoethanolamine transferase EptA</fullName>
        <ecNumber evidence="11">2.7.-.-</ecNumber>
    </submittedName>
</protein>
<dbReference type="Pfam" id="PF00884">
    <property type="entry name" value="Sulfatase"/>
    <property type="match status" value="1"/>
</dbReference>
<evidence type="ECO:0000256" key="8">
    <source>
        <dbReference type="SAM" id="Phobius"/>
    </source>
</evidence>
<dbReference type="InterPro" id="IPR058130">
    <property type="entry name" value="PEA_transf_C"/>
</dbReference>
<keyword evidence="5 8" id="KW-0812">Transmembrane</keyword>
<evidence type="ECO:0000256" key="7">
    <source>
        <dbReference type="ARBA" id="ARBA00023136"/>
    </source>
</evidence>
<evidence type="ECO:0000256" key="4">
    <source>
        <dbReference type="ARBA" id="ARBA00022679"/>
    </source>
</evidence>
<name>A0A3P5Y0A8_9RHOB</name>
<dbReference type="AlphaFoldDB" id="A0A3P5Y0A8"/>
<evidence type="ECO:0000256" key="5">
    <source>
        <dbReference type="ARBA" id="ARBA00022692"/>
    </source>
</evidence>
<evidence type="ECO:0000256" key="6">
    <source>
        <dbReference type="ARBA" id="ARBA00022989"/>
    </source>
</evidence>
<gene>
    <name evidence="11" type="primary">eptA</name>
    <name evidence="11" type="ORF">XINFAN_04106</name>
</gene>
<keyword evidence="4 11" id="KW-0808">Transferase</keyword>
<sequence>MQTENQKNRLWRPQLSQTGLSLIVAAYVMLALNHGFWTRLLGQFPLNDSRSLIFALGVFALTVLLLELFGPARLQKPVAAVMILITAGAGYYERTFGVLIDREMVRNIFETTYAESSQLLTLRMAASLLLSGVLPALLVFWPQVKRVGGWHQLWRWPLGVGLSLAVLVGALFTHYKDYSAMLRERHDLMGAYQPGASMVAAARFAQEQWKTGDPVAVAYGRDAATGPHLAAAPQPVLMVVFVGETARAQNFGLNGYARDTTPELARRDVIAFTDTSSCGTSTAVSVPCMFSGLGKAGYSREAALGRENLLDIMAHAGLEIDWWDNNAGDQNVARRLGWNRIDQSISPEACEGECTDEAFLPVIEKAAASIDRNTVLVLHMIGSHGPAYYLRYPKTRAVFQPDCRSSQFSDCSTEEIVNAYDNTIRETDHVLAQAIDLLAASDRVIPAMVYLSDHGESLGENGLYLHAAPSFMAPAEQTRVPFVIWLDHRFSETMGLDSDCLRKIAGAPSSHDNLFPTLLGLMDVQTSVRDPALDLTATCRKGEMM</sequence>
<evidence type="ECO:0000256" key="1">
    <source>
        <dbReference type="ARBA" id="ARBA00004429"/>
    </source>
</evidence>
<evidence type="ECO:0000313" key="12">
    <source>
        <dbReference type="Proteomes" id="UP000277498"/>
    </source>
</evidence>
<keyword evidence="7 8" id="KW-0472">Membrane</keyword>
<keyword evidence="3" id="KW-0997">Cell inner membrane</keyword>
<dbReference type="PANTHER" id="PTHR30443:SF0">
    <property type="entry name" value="PHOSPHOETHANOLAMINE TRANSFERASE EPTA"/>
    <property type="match status" value="1"/>
</dbReference>
<feature type="transmembrane region" description="Helical" evidence="8">
    <location>
        <begin position="78"/>
        <end position="100"/>
    </location>
</feature>
<dbReference type="GO" id="GO:0009244">
    <property type="term" value="P:lipopolysaccharide core region biosynthetic process"/>
    <property type="evidence" value="ECO:0007669"/>
    <property type="project" value="TreeGrafter"/>
</dbReference>
<dbReference type="InterPro" id="IPR040423">
    <property type="entry name" value="PEA_transferase"/>
</dbReference>
<dbReference type="NCBIfam" id="NF028537">
    <property type="entry name" value="P_eth_NH2_trans"/>
    <property type="match status" value="1"/>
</dbReference>
<dbReference type="InterPro" id="IPR000917">
    <property type="entry name" value="Sulfatase_N"/>
</dbReference>
<accession>A0A3P5Y0A8</accession>
<dbReference type="EC" id="2.7.-.-" evidence="11"/>
<dbReference type="Proteomes" id="UP000277498">
    <property type="component" value="Unassembled WGS sequence"/>
</dbReference>
<keyword evidence="2" id="KW-1003">Cell membrane</keyword>
<dbReference type="InterPro" id="IPR012549">
    <property type="entry name" value="EptA-like_N"/>
</dbReference>
<feature type="transmembrane region" description="Helical" evidence="8">
    <location>
        <begin position="20"/>
        <end position="40"/>
    </location>
</feature>
<feature type="transmembrane region" description="Helical" evidence="8">
    <location>
        <begin position="120"/>
        <end position="141"/>
    </location>
</feature>
<comment type="subcellular location">
    <subcellularLocation>
        <location evidence="1">Cell inner membrane</location>
        <topology evidence="1">Multi-pass membrane protein</topology>
    </subcellularLocation>
</comment>
<feature type="domain" description="Phosphoethanolamine transferase N-terminal" evidence="10">
    <location>
        <begin position="59"/>
        <end position="208"/>
    </location>
</feature>
<dbReference type="SUPFAM" id="SSF53649">
    <property type="entry name" value="Alkaline phosphatase-like"/>
    <property type="match status" value="1"/>
</dbReference>
<dbReference type="OrthoDB" id="9786870at2"/>
<dbReference type="GO" id="GO:0005886">
    <property type="term" value="C:plasma membrane"/>
    <property type="evidence" value="ECO:0007669"/>
    <property type="project" value="UniProtKB-SubCell"/>
</dbReference>
<dbReference type="GO" id="GO:0016776">
    <property type="term" value="F:phosphotransferase activity, phosphate group as acceptor"/>
    <property type="evidence" value="ECO:0007669"/>
    <property type="project" value="TreeGrafter"/>
</dbReference>